<proteinExistence type="predicted"/>
<feature type="domain" description="Pyruvate:ferredoxin oxidoreductase core" evidence="3">
    <location>
        <begin position="256"/>
        <end position="350"/>
    </location>
</feature>
<dbReference type="InterPro" id="IPR033412">
    <property type="entry name" value="PFOR_II"/>
</dbReference>
<evidence type="ECO:0000259" key="2">
    <source>
        <dbReference type="Pfam" id="PF01855"/>
    </source>
</evidence>
<dbReference type="InterPro" id="IPR052368">
    <property type="entry name" value="2-oxoacid_oxidoreductase"/>
</dbReference>
<dbReference type="InterPro" id="IPR002880">
    <property type="entry name" value="Pyrv_Fd/Flavodoxin_OxRdtase_N"/>
</dbReference>
<organism evidence="4 5">
    <name type="scientific">Paralabilibaculum antarcticum</name>
    <dbReference type="NCBI Taxonomy" id="2912572"/>
    <lineage>
        <taxon>Bacteria</taxon>
        <taxon>Pseudomonadati</taxon>
        <taxon>Bacteroidota</taxon>
        <taxon>Bacteroidia</taxon>
        <taxon>Marinilabiliales</taxon>
        <taxon>Marinifilaceae</taxon>
        <taxon>Paralabilibaculum</taxon>
    </lineage>
</organism>
<protein>
    <submittedName>
        <fullName evidence="4">3-methyl-2-oxobutanoate dehydrogenase subunit VorB</fullName>
    </submittedName>
</protein>
<dbReference type="Pfam" id="PF17147">
    <property type="entry name" value="PFOR_II"/>
    <property type="match status" value="1"/>
</dbReference>
<dbReference type="SUPFAM" id="SSF52518">
    <property type="entry name" value="Thiamin diphosphate-binding fold (THDP-binding)"/>
    <property type="match status" value="1"/>
</dbReference>
<dbReference type="CDD" id="cd07034">
    <property type="entry name" value="TPP_PYR_PFOR_IOR-alpha_like"/>
    <property type="match status" value="1"/>
</dbReference>
<name>A0ABT5VXB7_9BACT</name>
<dbReference type="InterPro" id="IPR029061">
    <property type="entry name" value="THDP-binding"/>
</dbReference>
<dbReference type="SUPFAM" id="SSF52922">
    <property type="entry name" value="TK C-terminal domain-like"/>
    <property type="match status" value="1"/>
</dbReference>
<keyword evidence="1" id="KW-0560">Oxidoreductase</keyword>
<accession>A0ABT5VXB7</accession>
<keyword evidence="5" id="KW-1185">Reference proteome</keyword>
<evidence type="ECO:0000259" key="3">
    <source>
        <dbReference type="Pfam" id="PF17147"/>
    </source>
</evidence>
<dbReference type="Pfam" id="PF01855">
    <property type="entry name" value="POR_N"/>
    <property type="match status" value="1"/>
</dbReference>
<dbReference type="RefSeq" id="WP_275110264.1">
    <property type="nucleotide sequence ID" value="NZ_JAKJSC010000002.1"/>
</dbReference>
<dbReference type="Gene3D" id="3.40.50.920">
    <property type="match status" value="1"/>
</dbReference>
<sequence length="361" mass="39421">MGDIRLMKGNEVIAEAAIRCGCDGYFGYPITPQSEIMETLMIRRPEQETGMVVVQAESEVAAINMVYGGASCGKKVMTSSSSPGISLKAEGITYLAGAELPALLVNIVRGGPGLGTIQPAQSDYFQAVKGGGHGDYKLIVLAPASVQEMNDFVDLSFELSFKYLNPAMILSDGVIGQMMEKVELSDFKPRWTAEEIEKISGSWATTGKKKGIKRRISTSLDLDSAKQEVFNHKLQAKYRAMEENEVRFEKIDCDDADYLFVAYGSSARICQKAIEIARAKGIKVGLLRPITLFPYPTKQIQEMLGQVKGILSVEMSAGQMVEDVRLAVEGKVPVEHFGRYGGIIPTPDEVVEALEQNFLGE</sequence>
<evidence type="ECO:0000313" key="4">
    <source>
        <dbReference type="EMBL" id="MDE5418934.1"/>
    </source>
</evidence>
<reference evidence="4 5" key="1">
    <citation type="submission" date="2022-01" db="EMBL/GenBank/DDBJ databases">
        <title>Labilibaculum sp. nov, a marine bacterium isolated from Antarctica.</title>
        <authorList>
            <person name="Dai W."/>
        </authorList>
    </citation>
    <scope>NUCLEOTIDE SEQUENCE [LARGE SCALE GENOMIC DNA]</scope>
    <source>
        <strain evidence="4 5">DW002</strain>
    </source>
</reference>
<dbReference type="PANTHER" id="PTHR43088">
    <property type="entry name" value="SUBUNIT OF PYRUVATE:FLAVODOXIN OXIDOREDUCTASE-RELATED"/>
    <property type="match status" value="1"/>
</dbReference>
<feature type="domain" description="Pyruvate flavodoxin/ferredoxin oxidoreductase pyrimidine binding" evidence="2">
    <location>
        <begin position="15"/>
        <end position="188"/>
    </location>
</feature>
<dbReference type="PANTHER" id="PTHR43088:SF1">
    <property type="entry name" value="SUBUNIT OF PYRUVATE:FLAVODOXIN OXIDOREDUCTASE"/>
    <property type="match status" value="1"/>
</dbReference>
<dbReference type="Proteomes" id="UP001528920">
    <property type="component" value="Unassembled WGS sequence"/>
</dbReference>
<dbReference type="NCBIfam" id="NF005507">
    <property type="entry name" value="PRK07119.1"/>
    <property type="match status" value="1"/>
</dbReference>
<comment type="caution">
    <text evidence="4">The sequence shown here is derived from an EMBL/GenBank/DDBJ whole genome shotgun (WGS) entry which is preliminary data.</text>
</comment>
<dbReference type="InterPro" id="IPR009014">
    <property type="entry name" value="Transketo_C/PFOR_II"/>
</dbReference>
<evidence type="ECO:0000256" key="1">
    <source>
        <dbReference type="ARBA" id="ARBA00023002"/>
    </source>
</evidence>
<gene>
    <name evidence="4" type="ORF">L3049_13090</name>
</gene>
<evidence type="ECO:0000313" key="5">
    <source>
        <dbReference type="Proteomes" id="UP001528920"/>
    </source>
</evidence>
<dbReference type="Gene3D" id="3.40.50.970">
    <property type="match status" value="1"/>
</dbReference>
<dbReference type="EMBL" id="JAKJSC010000002">
    <property type="protein sequence ID" value="MDE5418934.1"/>
    <property type="molecule type" value="Genomic_DNA"/>
</dbReference>